<organism evidence="11 12">
    <name type="scientific">Nocardia cerradoensis</name>
    <dbReference type="NCBI Taxonomy" id="85688"/>
    <lineage>
        <taxon>Bacteria</taxon>
        <taxon>Bacillati</taxon>
        <taxon>Actinomycetota</taxon>
        <taxon>Actinomycetes</taxon>
        <taxon>Mycobacteriales</taxon>
        <taxon>Nocardiaceae</taxon>
        <taxon>Nocardia</taxon>
    </lineage>
</organism>
<dbReference type="Proteomes" id="UP000215506">
    <property type="component" value="Unassembled WGS sequence"/>
</dbReference>
<dbReference type="InterPro" id="IPR009100">
    <property type="entry name" value="AcylCoA_DH/oxidase_NM_dom_sf"/>
</dbReference>
<evidence type="ECO:0000256" key="6">
    <source>
        <dbReference type="ARBA" id="ARBA00052546"/>
    </source>
</evidence>
<dbReference type="Pfam" id="PF02771">
    <property type="entry name" value="Acyl-CoA_dh_N"/>
    <property type="match status" value="1"/>
</dbReference>
<dbReference type="PANTHER" id="PTHR43884:SF12">
    <property type="entry name" value="ISOVALERYL-COA DEHYDROGENASE, MITOCHONDRIAL-RELATED"/>
    <property type="match status" value="1"/>
</dbReference>
<dbReference type="InterPro" id="IPR006089">
    <property type="entry name" value="Acyl-CoA_DH_CS"/>
</dbReference>
<evidence type="ECO:0000256" key="5">
    <source>
        <dbReference type="ARBA" id="ARBA00023002"/>
    </source>
</evidence>
<dbReference type="InterPro" id="IPR046373">
    <property type="entry name" value="Acyl-CoA_Oxase/DH_mid-dom_sf"/>
</dbReference>
<comment type="similarity">
    <text evidence="2 7">Belongs to the acyl-CoA dehydrogenase family.</text>
</comment>
<dbReference type="InterPro" id="IPR006091">
    <property type="entry name" value="Acyl-CoA_Oxase/DH_mid-dom"/>
</dbReference>
<comment type="caution">
    <text evidence="11">The sequence shown here is derived from an EMBL/GenBank/DDBJ whole genome shotgun (WGS) entry which is preliminary data.</text>
</comment>
<protein>
    <submittedName>
        <fullName evidence="11">Acyl-CoA dehydrogenase</fullName>
        <ecNumber evidence="11">1.3.99.-</ecNumber>
    </submittedName>
</protein>
<dbReference type="EMBL" id="NGAF01000010">
    <property type="protein sequence ID" value="OXR43319.1"/>
    <property type="molecule type" value="Genomic_DNA"/>
</dbReference>
<evidence type="ECO:0000256" key="7">
    <source>
        <dbReference type="RuleBase" id="RU362125"/>
    </source>
</evidence>
<dbReference type="FunFam" id="1.20.140.10:FF:000001">
    <property type="entry name" value="Acyl-CoA dehydrogenase"/>
    <property type="match status" value="1"/>
</dbReference>
<proteinExistence type="inferred from homology"/>
<dbReference type="PROSITE" id="PS00072">
    <property type="entry name" value="ACYL_COA_DH_1"/>
    <property type="match status" value="1"/>
</dbReference>
<evidence type="ECO:0000256" key="3">
    <source>
        <dbReference type="ARBA" id="ARBA00022630"/>
    </source>
</evidence>
<comment type="catalytic activity">
    <reaction evidence="6">
        <text>a 2,3-saturated acyl-CoA + A = a 2,3-dehydroacyl-CoA + AH2</text>
        <dbReference type="Rhea" id="RHEA:48608"/>
        <dbReference type="ChEBI" id="CHEBI:13193"/>
        <dbReference type="ChEBI" id="CHEBI:17499"/>
        <dbReference type="ChEBI" id="CHEBI:60015"/>
        <dbReference type="ChEBI" id="CHEBI:65111"/>
    </reaction>
</comment>
<evidence type="ECO:0000256" key="1">
    <source>
        <dbReference type="ARBA" id="ARBA00001974"/>
    </source>
</evidence>
<dbReference type="InterPro" id="IPR036250">
    <property type="entry name" value="AcylCo_DH-like_C"/>
</dbReference>
<dbReference type="RefSeq" id="WP_094026561.1">
    <property type="nucleotide sequence ID" value="NZ_NGAF01000010.1"/>
</dbReference>
<comment type="cofactor">
    <cofactor evidence="1 7">
        <name>FAD</name>
        <dbReference type="ChEBI" id="CHEBI:57692"/>
    </cofactor>
</comment>
<dbReference type="InterPro" id="IPR009075">
    <property type="entry name" value="AcylCo_DH/oxidase_C"/>
</dbReference>
<gene>
    <name evidence="11" type="primary">mmgC_20</name>
    <name evidence="11" type="ORF">B7C42_04741</name>
</gene>
<dbReference type="AlphaFoldDB" id="A0A231H391"/>
<dbReference type="Pfam" id="PF02770">
    <property type="entry name" value="Acyl-CoA_dh_M"/>
    <property type="match status" value="1"/>
</dbReference>
<dbReference type="PANTHER" id="PTHR43884">
    <property type="entry name" value="ACYL-COA DEHYDROGENASE"/>
    <property type="match status" value="1"/>
</dbReference>
<dbReference type="FunFam" id="2.40.110.10:FF:000002">
    <property type="entry name" value="Acyl-CoA dehydrogenase fadE12"/>
    <property type="match status" value="1"/>
</dbReference>
<feature type="domain" description="Acyl-CoA dehydrogenase/oxidase C-terminal" evidence="8">
    <location>
        <begin position="232"/>
        <end position="380"/>
    </location>
</feature>
<dbReference type="InterPro" id="IPR013786">
    <property type="entry name" value="AcylCoA_DH/ox_N"/>
</dbReference>
<evidence type="ECO:0000259" key="9">
    <source>
        <dbReference type="Pfam" id="PF02770"/>
    </source>
</evidence>
<feature type="domain" description="Acyl-CoA oxidase/dehydrogenase middle" evidence="9">
    <location>
        <begin position="124"/>
        <end position="220"/>
    </location>
</feature>
<dbReference type="GO" id="GO:0003995">
    <property type="term" value="F:acyl-CoA dehydrogenase activity"/>
    <property type="evidence" value="ECO:0007669"/>
    <property type="project" value="InterPro"/>
</dbReference>
<evidence type="ECO:0000313" key="11">
    <source>
        <dbReference type="EMBL" id="OXR43319.1"/>
    </source>
</evidence>
<dbReference type="Gene3D" id="1.10.540.10">
    <property type="entry name" value="Acyl-CoA dehydrogenase/oxidase, N-terminal domain"/>
    <property type="match status" value="1"/>
</dbReference>
<evidence type="ECO:0000256" key="4">
    <source>
        <dbReference type="ARBA" id="ARBA00022827"/>
    </source>
</evidence>
<reference evidence="11 12" key="1">
    <citation type="submission" date="2017-07" db="EMBL/GenBank/DDBJ databases">
        <title>First draft Genome Sequence of Nocardia cerradoensis isolated from human infection.</title>
        <authorList>
            <person name="Carrasco G."/>
        </authorList>
    </citation>
    <scope>NUCLEOTIDE SEQUENCE [LARGE SCALE GENOMIC DNA]</scope>
    <source>
        <strain evidence="11 12">CNM20130759</strain>
    </source>
</reference>
<dbReference type="Pfam" id="PF00441">
    <property type="entry name" value="Acyl-CoA_dh_1"/>
    <property type="match status" value="1"/>
</dbReference>
<dbReference type="SUPFAM" id="SSF56645">
    <property type="entry name" value="Acyl-CoA dehydrogenase NM domain-like"/>
    <property type="match status" value="1"/>
</dbReference>
<dbReference type="Gene3D" id="1.20.140.10">
    <property type="entry name" value="Butyryl-CoA Dehydrogenase, subunit A, domain 3"/>
    <property type="match status" value="1"/>
</dbReference>
<keyword evidence="12" id="KW-1185">Reference proteome</keyword>
<dbReference type="EC" id="1.3.99.-" evidence="11"/>
<dbReference type="PROSITE" id="PS00073">
    <property type="entry name" value="ACYL_COA_DH_2"/>
    <property type="match status" value="1"/>
</dbReference>
<keyword evidence="3 7" id="KW-0285">Flavoprotein</keyword>
<sequence>MQREIFDSEHDQYRETVREFLARYATPHQEQWEKDGIIDKQLYVEAAKFGLIGFSVPEEFGGGGMSGDFRYNAIVAEEVARASSGGPAFTLQNDVLAPYMLELTNDEQKARWLPRFASGELVAAVAMTEPGAGSDLQGIRTSAHKDGDDWVLTGAKTFISSGIHADLVIVVARTDPAAKASAAFTLLGVERGMAGFTRGRNLEKLGMHSQDTAELNFDQVRVPSANVIGEVGKGFLHLMRNLPMERLSIAVAAVASCRTLLNTTLEYVKSRKAFGTPIGSFQANKFELATLETEVDLAQVYVDRCITALNAGTLDGVDAAKAKWWTTELQQRLIYACQQMHGGYGYMMEYPIAKAYADARIQTIYGGSTQIMKEIIGRSLGL</sequence>
<name>A0A231H391_9NOCA</name>
<accession>A0A231H391</accession>
<feature type="domain" description="Acyl-CoA dehydrogenase/oxidase N-terminal" evidence="10">
    <location>
        <begin position="8"/>
        <end position="120"/>
    </location>
</feature>
<keyword evidence="5 7" id="KW-0560">Oxidoreductase</keyword>
<dbReference type="GO" id="GO:0050660">
    <property type="term" value="F:flavin adenine dinucleotide binding"/>
    <property type="evidence" value="ECO:0007669"/>
    <property type="project" value="InterPro"/>
</dbReference>
<evidence type="ECO:0000313" key="12">
    <source>
        <dbReference type="Proteomes" id="UP000215506"/>
    </source>
</evidence>
<evidence type="ECO:0000259" key="10">
    <source>
        <dbReference type="Pfam" id="PF02771"/>
    </source>
</evidence>
<keyword evidence="4 7" id="KW-0274">FAD</keyword>
<dbReference type="Gene3D" id="2.40.110.10">
    <property type="entry name" value="Butyryl-CoA Dehydrogenase, subunit A, domain 2"/>
    <property type="match status" value="1"/>
</dbReference>
<dbReference type="InterPro" id="IPR037069">
    <property type="entry name" value="AcylCoA_DH/ox_N_sf"/>
</dbReference>
<dbReference type="SUPFAM" id="SSF47203">
    <property type="entry name" value="Acyl-CoA dehydrogenase C-terminal domain-like"/>
    <property type="match status" value="1"/>
</dbReference>
<evidence type="ECO:0000256" key="2">
    <source>
        <dbReference type="ARBA" id="ARBA00009347"/>
    </source>
</evidence>
<evidence type="ECO:0000259" key="8">
    <source>
        <dbReference type="Pfam" id="PF00441"/>
    </source>
</evidence>